<dbReference type="GO" id="GO:0003824">
    <property type="term" value="F:catalytic activity"/>
    <property type="evidence" value="ECO:0007669"/>
    <property type="project" value="InterPro"/>
</dbReference>
<evidence type="ECO:0000313" key="3">
    <source>
        <dbReference type="Proteomes" id="UP000248863"/>
    </source>
</evidence>
<comment type="caution">
    <text evidence="2">The sequence shown here is derived from an EMBL/GenBank/DDBJ whole genome shotgun (WGS) entry which is preliminary data.</text>
</comment>
<name>A0A327KIB2_9BRAD</name>
<dbReference type="Pfam" id="PF01557">
    <property type="entry name" value="FAA_hydrolase"/>
    <property type="match status" value="1"/>
</dbReference>
<reference evidence="2 3" key="1">
    <citation type="submission" date="2017-07" db="EMBL/GenBank/DDBJ databases">
        <title>Draft Genome Sequences of Select Purple Nonsulfur Bacteria.</title>
        <authorList>
            <person name="Lasarre B."/>
            <person name="Mckinlay J.B."/>
        </authorList>
    </citation>
    <scope>NUCLEOTIDE SEQUENCE [LARGE SCALE GENOMIC DNA]</scope>
    <source>
        <strain evidence="2 3">DSM 11907</strain>
    </source>
</reference>
<dbReference type="AlphaFoldDB" id="A0A327KIB2"/>
<dbReference type="Gene3D" id="3.90.850.10">
    <property type="entry name" value="Fumarylacetoacetase-like, C-terminal domain"/>
    <property type="match status" value="1"/>
</dbReference>
<evidence type="ECO:0000313" key="2">
    <source>
        <dbReference type="EMBL" id="RAI38197.1"/>
    </source>
</evidence>
<dbReference type="PANTHER" id="PTHR43211">
    <property type="entry name" value="FUMARYLACETOACETATE HYDROLASE"/>
    <property type="match status" value="1"/>
</dbReference>
<accession>A0A327KIB2</accession>
<keyword evidence="3" id="KW-1185">Reference proteome</keyword>
<organism evidence="2 3">
    <name type="scientific">Rhodoplanes elegans</name>
    <dbReference type="NCBI Taxonomy" id="29408"/>
    <lineage>
        <taxon>Bacteria</taxon>
        <taxon>Pseudomonadati</taxon>
        <taxon>Pseudomonadota</taxon>
        <taxon>Alphaproteobacteria</taxon>
        <taxon>Hyphomicrobiales</taxon>
        <taxon>Nitrobacteraceae</taxon>
        <taxon>Rhodoplanes</taxon>
    </lineage>
</organism>
<dbReference type="InterPro" id="IPR036663">
    <property type="entry name" value="Fumarylacetoacetase_C_sf"/>
</dbReference>
<dbReference type="OrthoDB" id="5197601at2"/>
<protein>
    <recommendedName>
        <fullName evidence="1">Fumarylacetoacetase-like C-terminal domain-containing protein</fullName>
    </recommendedName>
</protein>
<feature type="domain" description="Fumarylacetoacetase-like C-terminal" evidence="1">
    <location>
        <begin position="92"/>
        <end position="309"/>
    </location>
</feature>
<dbReference type="SUPFAM" id="SSF56529">
    <property type="entry name" value="FAH"/>
    <property type="match status" value="1"/>
</dbReference>
<sequence length="312" mass="34629">MKLATFIGLRKRPRLGVVDVEQRAVLDLATAAEIVHKRQDPILADMLSLIDAAAPGLARVEELVREWPSEAVDDLDGVKLLAPIPIPRQLRDGMAFEAHVRNSRDQVAKRTGRPQKMPDVWYEHPVYYKCNRFNVVGHEADVIWPSFSEWMDYELELACVIGKTGRDIAAADAPAHVFGFTIYNDFSARDVQFEEMRAGLGPAKGKDFDTGNVFGPWIVTPDEIGDPHALAMEVRLNGERQGGGNSADMHWTFWDIIQYVSRGETLYAGEIIGSGTVGTGSAHELGRTLSSGDVIELEIEKIGVLRNRLIRP</sequence>
<dbReference type="InterPro" id="IPR011234">
    <property type="entry name" value="Fumarylacetoacetase-like_C"/>
</dbReference>
<dbReference type="Proteomes" id="UP000248863">
    <property type="component" value="Unassembled WGS sequence"/>
</dbReference>
<dbReference type="EMBL" id="NPEU01000138">
    <property type="protein sequence ID" value="RAI38197.1"/>
    <property type="molecule type" value="Genomic_DNA"/>
</dbReference>
<dbReference type="RefSeq" id="WP_111357696.1">
    <property type="nucleotide sequence ID" value="NZ_NHSK01000190.1"/>
</dbReference>
<evidence type="ECO:0000259" key="1">
    <source>
        <dbReference type="Pfam" id="PF01557"/>
    </source>
</evidence>
<proteinExistence type="predicted"/>
<dbReference type="PANTHER" id="PTHR43211:SF1">
    <property type="entry name" value="BLL6422 PROTEIN"/>
    <property type="match status" value="1"/>
</dbReference>
<gene>
    <name evidence="2" type="ORF">CH338_13550</name>
</gene>